<evidence type="ECO:0000256" key="1">
    <source>
        <dbReference type="ARBA" id="ARBA00022448"/>
    </source>
</evidence>
<keyword evidence="4" id="KW-0249">Electron transport</keyword>
<keyword evidence="1" id="KW-0813">Transport</keyword>
<comment type="similarity">
    <text evidence="9">Belongs to the Bfd family.</text>
</comment>
<dbReference type="AlphaFoldDB" id="A0A2M8H7F8"/>
<dbReference type="CDD" id="cd19945">
    <property type="entry name" value="Fer2_BFD"/>
    <property type="match status" value="1"/>
</dbReference>
<proteinExistence type="inferred from homology"/>
<evidence type="ECO:0000256" key="4">
    <source>
        <dbReference type="ARBA" id="ARBA00022982"/>
    </source>
</evidence>
<feature type="domain" description="BFD-like [2Fe-2S]-binding" evidence="10">
    <location>
        <begin position="34"/>
        <end position="82"/>
    </location>
</feature>
<keyword evidence="5" id="KW-0408">Iron</keyword>
<dbReference type="OrthoDB" id="9815350at2"/>
<keyword evidence="12" id="KW-1185">Reference proteome</keyword>
<comment type="cofactor">
    <cofactor evidence="7">
        <name>[2Fe-2S] cluster</name>
        <dbReference type="ChEBI" id="CHEBI:190135"/>
    </cofactor>
</comment>
<dbReference type="PANTHER" id="PTHR37424:SF1">
    <property type="entry name" value="BACTERIOFERRITIN-ASSOCIATED FERREDOXIN"/>
    <property type="match status" value="1"/>
</dbReference>
<reference evidence="11 12" key="1">
    <citation type="submission" date="2017-11" db="EMBL/GenBank/DDBJ databases">
        <title>Draft genome sequence of environmental isolate Aeromonas lusitania sp. nov. MDC 2473.</title>
        <authorList>
            <person name="Colston S.M."/>
            <person name="Navarro A."/>
            <person name="Martinez-Murcia A.J."/>
            <person name="Graf J."/>
        </authorList>
    </citation>
    <scope>NUCLEOTIDE SEQUENCE [LARGE SCALE GENOMIC DNA]</scope>
    <source>
        <strain evidence="11 12">MDC 2473</strain>
    </source>
</reference>
<dbReference type="PANTHER" id="PTHR37424">
    <property type="entry name" value="BACTERIOFERRITIN-ASSOCIATED FERREDOXIN"/>
    <property type="match status" value="1"/>
</dbReference>
<evidence type="ECO:0000256" key="5">
    <source>
        <dbReference type="ARBA" id="ARBA00023004"/>
    </source>
</evidence>
<dbReference type="EMBL" id="PGCP01000022">
    <property type="protein sequence ID" value="PJC92421.1"/>
    <property type="molecule type" value="Genomic_DNA"/>
</dbReference>
<name>A0A2M8H7F8_9GAMM</name>
<sequence>MAGKRGILLPIGICTTNHSHLDFFSFQHEVRTMYVCLCRGITDTQIRKAVQAGKTEFRQLKQSLEVGAQCGKCVRMAMEIIAAELDKTDSDQVPLYYKVA</sequence>
<dbReference type="Pfam" id="PF04324">
    <property type="entry name" value="Fer2_BFD"/>
    <property type="match status" value="1"/>
</dbReference>
<dbReference type="InterPro" id="IPR041854">
    <property type="entry name" value="BFD-like_2Fe2S-bd_dom_sf"/>
</dbReference>
<dbReference type="Gene3D" id="1.10.10.1100">
    <property type="entry name" value="BFD-like [2Fe-2S]-binding domain"/>
    <property type="match status" value="1"/>
</dbReference>
<evidence type="ECO:0000259" key="10">
    <source>
        <dbReference type="Pfam" id="PF04324"/>
    </source>
</evidence>
<evidence type="ECO:0000313" key="11">
    <source>
        <dbReference type="EMBL" id="PJC92421.1"/>
    </source>
</evidence>
<organism evidence="11 12">
    <name type="scientific">Aeromonas lusitana</name>
    <dbReference type="NCBI Taxonomy" id="931529"/>
    <lineage>
        <taxon>Bacteria</taxon>
        <taxon>Pseudomonadati</taxon>
        <taxon>Pseudomonadota</taxon>
        <taxon>Gammaproteobacteria</taxon>
        <taxon>Aeromonadales</taxon>
        <taxon>Aeromonadaceae</taxon>
        <taxon>Aeromonas</taxon>
    </lineage>
</organism>
<evidence type="ECO:0000256" key="7">
    <source>
        <dbReference type="ARBA" id="ARBA00034078"/>
    </source>
</evidence>
<evidence type="ECO:0000256" key="2">
    <source>
        <dbReference type="ARBA" id="ARBA00022714"/>
    </source>
</evidence>
<evidence type="ECO:0000256" key="8">
    <source>
        <dbReference type="ARBA" id="ARBA00039386"/>
    </source>
</evidence>
<keyword evidence="6" id="KW-0411">Iron-sulfur</keyword>
<protein>
    <recommendedName>
        <fullName evidence="8">Bacterioferritin-associated ferredoxin</fullName>
    </recommendedName>
</protein>
<keyword evidence="3" id="KW-0479">Metal-binding</keyword>
<evidence type="ECO:0000256" key="6">
    <source>
        <dbReference type="ARBA" id="ARBA00023014"/>
    </source>
</evidence>
<keyword evidence="2" id="KW-0001">2Fe-2S</keyword>
<evidence type="ECO:0000256" key="9">
    <source>
        <dbReference type="ARBA" id="ARBA00046332"/>
    </source>
</evidence>
<evidence type="ECO:0000313" key="12">
    <source>
        <dbReference type="Proteomes" id="UP000232060"/>
    </source>
</evidence>
<dbReference type="GO" id="GO:0046872">
    <property type="term" value="F:metal ion binding"/>
    <property type="evidence" value="ECO:0007669"/>
    <property type="project" value="UniProtKB-KW"/>
</dbReference>
<dbReference type="GO" id="GO:0051537">
    <property type="term" value="F:2 iron, 2 sulfur cluster binding"/>
    <property type="evidence" value="ECO:0007669"/>
    <property type="project" value="UniProtKB-KW"/>
</dbReference>
<gene>
    <name evidence="11" type="ORF">CUC44_14160</name>
</gene>
<dbReference type="InterPro" id="IPR052371">
    <property type="entry name" value="BFD-associated_ferredoxin"/>
</dbReference>
<evidence type="ECO:0000256" key="3">
    <source>
        <dbReference type="ARBA" id="ARBA00022723"/>
    </source>
</evidence>
<dbReference type="Proteomes" id="UP000232060">
    <property type="component" value="Unassembled WGS sequence"/>
</dbReference>
<dbReference type="InterPro" id="IPR007419">
    <property type="entry name" value="BFD-like_2Fe2S-bd_dom"/>
</dbReference>
<accession>A0A2M8H7F8</accession>
<comment type="caution">
    <text evidence="11">The sequence shown here is derived from an EMBL/GenBank/DDBJ whole genome shotgun (WGS) entry which is preliminary data.</text>
</comment>